<reference evidence="1 2" key="1">
    <citation type="submission" date="2016-10" db="EMBL/GenBank/DDBJ databases">
        <authorList>
            <person name="de Groot N.N."/>
        </authorList>
    </citation>
    <scope>NUCLEOTIDE SEQUENCE [LARGE SCALE GENOMIC DNA]</scope>
    <source>
        <strain evidence="1 2">DSM 21633</strain>
    </source>
</reference>
<evidence type="ECO:0000313" key="1">
    <source>
        <dbReference type="EMBL" id="SEQ34535.1"/>
    </source>
</evidence>
<name>A0A1H9F9N6_9BACI</name>
<dbReference type="Proteomes" id="UP000199427">
    <property type="component" value="Unassembled WGS sequence"/>
</dbReference>
<dbReference type="STRING" id="571933.SAMN05216362_11171"/>
<proteinExistence type="predicted"/>
<organism evidence="1 2">
    <name type="scientific">Piscibacillus halophilus</name>
    <dbReference type="NCBI Taxonomy" id="571933"/>
    <lineage>
        <taxon>Bacteria</taxon>
        <taxon>Bacillati</taxon>
        <taxon>Bacillota</taxon>
        <taxon>Bacilli</taxon>
        <taxon>Bacillales</taxon>
        <taxon>Bacillaceae</taxon>
        <taxon>Piscibacillus</taxon>
    </lineage>
</organism>
<dbReference type="AlphaFoldDB" id="A0A1H9F9N6"/>
<gene>
    <name evidence="1" type="ORF">SAMN05216362_11171</name>
</gene>
<evidence type="ECO:0008006" key="3">
    <source>
        <dbReference type="Google" id="ProtNLM"/>
    </source>
</evidence>
<evidence type="ECO:0000313" key="2">
    <source>
        <dbReference type="Proteomes" id="UP000199427"/>
    </source>
</evidence>
<protein>
    <recommendedName>
        <fullName evidence="3">NPH3 family protein</fullName>
    </recommendedName>
</protein>
<keyword evidence="2" id="KW-1185">Reference proteome</keyword>
<dbReference type="RefSeq" id="WP_091773354.1">
    <property type="nucleotide sequence ID" value="NZ_FOES01000011.1"/>
</dbReference>
<sequence>MNKTLDQQTIAELKLYIRDNGLNKAATALKRQFLANDSTTVYSPSSPPVDTYYGKGIFGALKQRIKRVKNTYTLGEYVESLLNERNKSFSVDLEKFGIDRFYKNKVIKNKINPSKQKLLCLAIALRLNIEETNELLRRAGLTLAEENSVFDNILGYFIERGIYDPIQIDTYLVEFG</sequence>
<dbReference type="EMBL" id="FOES01000011">
    <property type="protein sequence ID" value="SEQ34535.1"/>
    <property type="molecule type" value="Genomic_DNA"/>
</dbReference>
<dbReference type="OrthoDB" id="2860768at2"/>
<accession>A0A1H9F9N6</accession>